<keyword evidence="4 10" id="KW-0963">Cytoplasm</keyword>
<dbReference type="GO" id="GO:0005737">
    <property type="term" value="C:cytoplasm"/>
    <property type="evidence" value="ECO:0007669"/>
    <property type="project" value="UniProtKB-SubCell"/>
</dbReference>
<reference evidence="13 14" key="1">
    <citation type="submission" date="2018-11" db="EMBL/GenBank/DDBJ databases">
        <title>Vibrio LJC006 sp. nov., isolated from seawater during the bloom of the enteromorpha.</title>
        <authorList>
            <person name="Liang J."/>
        </authorList>
    </citation>
    <scope>NUCLEOTIDE SEQUENCE [LARGE SCALE GENOMIC DNA]</scope>
    <source>
        <strain evidence="13 14">LJC006</strain>
    </source>
</reference>
<dbReference type="GO" id="GO:0050992">
    <property type="term" value="P:dimethylallyl diphosphate biosynthetic process"/>
    <property type="evidence" value="ECO:0007669"/>
    <property type="project" value="UniProtKB-UniRule"/>
</dbReference>
<comment type="catalytic activity">
    <reaction evidence="10">
        <text>isopentenyl diphosphate = dimethylallyl diphosphate</text>
        <dbReference type="Rhea" id="RHEA:23284"/>
        <dbReference type="ChEBI" id="CHEBI:57623"/>
        <dbReference type="ChEBI" id="CHEBI:128769"/>
        <dbReference type="EC" id="5.3.3.2"/>
    </reaction>
</comment>
<dbReference type="PIRSF" id="PIRSF018427">
    <property type="entry name" value="Isopntndiph_ism"/>
    <property type="match status" value="1"/>
</dbReference>
<comment type="caution">
    <text evidence="13">The sequence shown here is derived from an EMBL/GenBank/DDBJ whole genome shotgun (WGS) entry which is preliminary data.</text>
</comment>
<keyword evidence="14" id="KW-1185">Reference proteome</keyword>
<evidence type="ECO:0000259" key="12">
    <source>
        <dbReference type="PROSITE" id="PS51462"/>
    </source>
</evidence>
<dbReference type="HAMAP" id="MF_00202">
    <property type="entry name" value="Idi"/>
    <property type="match status" value="1"/>
</dbReference>
<dbReference type="PANTHER" id="PTHR10885:SF0">
    <property type="entry name" value="ISOPENTENYL-DIPHOSPHATE DELTA-ISOMERASE"/>
    <property type="match status" value="1"/>
</dbReference>
<dbReference type="SUPFAM" id="SSF55811">
    <property type="entry name" value="Nudix"/>
    <property type="match status" value="1"/>
</dbReference>
<evidence type="ECO:0000256" key="2">
    <source>
        <dbReference type="ARBA" id="ARBA00007579"/>
    </source>
</evidence>
<feature type="binding site" evidence="10">
    <location>
        <position position="27"/>
    </location>
    <ligand>
        <name>Mn(2+)</name>
        <dbReference type="ChEBI" id="CHEBI:29035"/>
    </ligand>
</feature>
<dbReference type="GO" id="GO:0046872">
    <property type="term" value="F:metal ion binding"/>
    <property type="evidence" value="ECO:0007669"/>
    <property type="project" value="UniProtKB-KW"/>
</dbReference>
<feature type="binding site" evidence="10">
    <location>
        <position position="71"/>
    </location>
    <ligand>
        <name>Mn(2+)</name>
        <dbReference type="ChEBI" id="CHEBI:29035"/>
    </ligand>
</feature>
<evidence type="ECO:0000256" key="8">
    <source>
        <dbReference type="ARBA" id="ARBA00023229"/>
    </source>
</evidence>
<dbReference type="InterPro" id="IPR000086">
    <property type="entry name" value="NUDIX_hydrolase_dom"/>
</dbReference>
<keyword evidence="8 10" id="KW-0414">Isoprene biosynthesis</keyword>
<evidence type="ECO:0000256" key="6">
    <source>
        <dbReference type="ARBA" id="ARBA00022842"/>
    </source>
</evidence>
<evidence type="ECO:0000313" key="13">
    <source>
        <dbReference type="EMBL" id="RQW64869.1"/>
    </source>
</evidence>
<dbReference type="InterPro" id="IPR011876">
    <property type="entry name" value="IsopentenylPP_isomerase_typ1"/>
</dbReference>
<dbReference type="InterPro" id="IPR056375">
    <property type="entry name" value="Idi_bact"/>
</dbReference>
<evidence type="ECO:0000256" key="7">
    <source>
        <dbReference type="ARBA" id="ARBA00023211"/>
    </source>
</evidence>
<sequence length="174" mass="19736">MKDANEYVVLLNDALEPIGHADKATVHTHDTPLHLAFSCYIKNGRGELLVTRRSLSKIAWPGVWTNSACGHPMPGESFDAAIRRRIKFELGLELERIDMLLEHFQYCERDASGIVEHEFCPVFLAVTNSEPDVNPDEVMDYKWAEPVDIQSAVKLTPWAYSPWMVQQLALIKSL</sequence>
<evidence type="ECO:0000256" key="1">
    <source>
        <dbReference type="ARBA" id="ARBA00004826"/>
    </source>
</evidence>
<feature type="binding site" evidence="10">
    <location>
        <position position="34"/>
    </location>
    <ligand>
        <name>Mn(2+)</name>
        <dbReference type="ChEBI" id="CHEBI:29035"/>
    </ligand>
</feature>
<comment type="cofactor">
    <cofactor evidence="10">
        <name>Mn(2+)</name>
        <dbReference type="ChEBI" id="CHEBI:29035"/>
    </cofactor>
    <text evidence="10">Binds 1 Mn(2+) ion per subunit.</text>
</comment>
<dbReference type="Proteomes" id="UP000281112">
    <property type="component" value="Unassembled WGS sequence"/>
</dbReference>
<name>A0A3N9TKJ5_9VIBR</name>
<feature type="binding site" evidence="10">
    <location>
        <position position="89"/>
    </location>
    <ligand>
        <name>Mg(2+)</name>
        <dbReference type="ChEBI" id="CHEBI:18420"/>
    </ligand>
</feature>
<comment type="function">
    <text evidence="10">Catalyzes the 1,3-allylic rearrangement of the homoallylic substrate isopentenyl (IPP) to its highly electrophilic allylic isomer, dimethylallyl diphosphate (DMAPP).</text>
</comment>
<dbReference type="PROSITE" id="PS51462">
    <property type="entry name" value="NUDIX"/>
    <property type="match status" value="1"/>
</dbReference>
<organism evidence="13 14">
    <name type="scientific">Vibrio viridaestus</name>
    <dbReference type="NCBI Taxonomy" id="2487322"/>
    <lineage>
        <taxon>Bacteria</taxon>
        <taxon>Pseudomonadati</taxon>
        <taxon>Pseudomonadota</taxon>
        <taxon>Gammaproteobacteria</taxon>
        <taxon>Vibrionales</taxon>
        <taxon>Vibrionaceae</taxon>
        <taxon>Vibrio</taxon>
    </lineage>
</organism>
<protein>
    <recommendedName>
        <fullName evidence="3 10">Isopentenyl-diphosphate Delta-isomerase</fullName>
        <shortName evidence="10">IPP isomerase</shortName>
        <ecNumber evidence="3 10">5.3.3.2</ecNumber>
    </recommendedName>
    <alternativeName>
        <fullName evidence="10">IPP:DMAPP isomerase</fullName>
    </alternativeName>
    <alternativeName>
        <fullName evidence="10">Isopentenyl pyrophosphate isomerase</fullName>
    </alternativeName>
</protein>
<evidence type="ECO:0000256" key="3">
    <source>
        <dbReference type="ARBA" id="ARBA00012057"/>
    </source>
</evidence>
<keyword evidence="7 10" id="KW-0464">Manganese</keyword>
<comment type="pathway">
    <text evidence="1 10">Isoprenoid biosynthesis; dimethylallyl diphosphate biosynthesis; dimethylallyl diphosphate from isopentenyl diphosphate: step 1/1.</text>
</comment>
<keyword evidence="5 10" id="KW-0479">Metal-binding</keyword>
<proteinExistence type="inferred from homology"/>
<dbReference type="CDD" id="cd02885">
    <property type="entry name" value="NUDIX_IPP_Isomerase"/>
    <property type="match status" value="1"/>
</dbReference>
<dbReference type="GO" id="GO:0004452">
    <property type="term" value="F:isopentenyl-diphosphate delta-isomerase activity"/>
    <property type="evidence" value="ECO:0007669"/>
    <property type="project" value="UniProtKB-UniRule"/>
</dbReference>
<feature type="binding site" evidence="10">
    <location>
        <position position="116"/>
    </location>
    <ligand>
        <name>Mn(2+)</name>
        <dbReference type="ChEBI" id="CHEBI:29035"/>
    </ligand>
</feature>
<dbReference type="AlphaFoldDB" id="A0A3N9TKJ5"/>
<dbReference type="GO" id="GO:0008299">
    <property type="term" value="P:isoprenoid biosynthetic process"/>
    <property type="evidence" value="ECO:0007669"/>
    <property type="project" value="UniProtKB-UniRule"/>
</dbReference>
<dbReference type="FunFam" id="3.90.79.10:FF:000009">
    <property type="entry name" value="Isopentenyl-diphosphate Delta-isomerase"/>
    <property type="match status" value="1"/>
</dbReference>
<dbReference type="Gene3D" id="3.90.79.10">
    <property type="entry name" value="Nucleoside Triphosphate Pyrophosphohydrolase"/>
    <property type="match status" value="1"/>
</dbReference>
<dbReference type="EC" id="5.3.3.2" evidence="3 10"/>
<feature type="active site" evidence="10 11">
    <location>
        <position position="118"/>
    </location>
</feature>
<keyword evidence="9 10" id="KW-0413">Isomerase</keyword>
<dbReference type="OrthoDB" id="9809458at2"/>
<comment type="cofactor">
    <cofactor evidence="10">
        <name>Mg(2+)</name>
        <dbReference type="ChEBI" id="CHEBI:18420"/>
    </cofactor>
    <text evidence="10">Binds 1 Mg(2+) ion per subunit. The magnesium ion binds only when substrate is bound.</text>
</comment>
<dbReference type="RefSeq" id="WP_124935519.1">
    <property type="nucleotide sequence ID" value="NZ_RJVQ01000001.1"/>
</dbReference>
<feature type="binding site" evidence="10">
    <location>
        <position position="118"/>
    </location>
    <ligand>
        <name>Mn(2+)</name>
        <dbReference type="ChEBI" id="CHEBI:29035"/>
    </ligand>
</feature>
<evidence type="ECO:0000256" key="9">
    <source>
        <dbReference type="ARBA" id="ARBA00023235"/>
    </source>
</evidence>
<evidence type="ECO:0000313" key="14">
    <source>
        <dbReference type="Proteomes" id="UP000281112"/>
    </source>
</evidence>
<dbReference type="NCBIfam" id="NF002995">
    <property type="entry name" value="PRK03759.1"/>
    <property type="match status" value="1"/>
</dbReference>
<keyword evidence="6 10" id="KW-0460">Magnesium</keyword>
<evidence type="ECO:0000256" key="5">
    <source>
        <dbReference type="ARBA" id="ARBA00022723"/>
    </source>
</evidence>
<dbReference type="NCBIfam" id="TIGR02150">
    <property type="entry name" value="IPP_isom_1"/>
    <property type="match status" value="1"/>
</dbReference>
<gene>
    <name evidence="10" type="primary">idi</name>
    <name evidence="13" type="ORF">EES38_02190</name>
</gene>
<evidence type="ECO:0000256" key="10">
    <source>
        <dbReference type="HAMAP-Rule" id="MF_00202"/>
    </source>
</evidence>
<dbReference type="UniPathway" id="UPA00059">
    <property type="reaction ID" value="UER00104"/>
</dbReference>
<evidence type="ECO:0000256" key="11">
    <source>
        <dbReference type="PIRSR" id="PIRSR018427-1"/>
    </source>
</evidence>
<dbReference type="InterPro" id="IPR015797">
    <property type="entry name" value="NUDIX_hydrolase-like_dom_sf"/>
</dbReference>
<dbReference type="PANTHER" id="PTHR10885">
    <property type="entry name" value="ISOPENTENYL-DIPHOSPHATE DELTA-ISOMERASE"/>
    <property type="match status" value="1"/>
</dbReference>
<comment type="subcellular location">
    <subcellularLocation>
        <location evidence="10">Cytoplasm</location>
    </subcellularLocation>
</comment>
<comment type="similarity">
    <text evidence="2 10">Belongs to the IPP isomerase type 1 family.</text>
</comment>
<feature type="domain" description="Nudix hydrolase" evidence="12">
    <location>
        <begin position="32"/>
        <end position="166"/>
    </location>
</feature>
<dbReference type="EMBL" id="RJVQ01000001">
    <property type="protein sequence ID" value="RQW64869.1"/>
    <property type="molecule type" value="Genomic_DNA"/>
</dbReference>
<accession>A0A3N9TKJ5</accession>
<feature type="active site" evidence="10 11">
    <location>
        <position position="69"/>
    </location>
</feature>
<dbReference type="Pfam" id="PF00293">
    <property type="entry name" value="NUDIX"/>
    <property type="match status" value="1"/>
</dbReference>
<evidence type="ECO:0000256" key="4">
    <source>
        <dbReference type="ARBA" id="ARBA00022490"/>
    </source>
</evidence>